<evidence type="ECO:0000256" key="3">
    <source>
        <dbReference type="SAM" id="MobiDB-lite"/>
    </source>
</evidence>
<feature type="domain" description="RRM" evidence="4">
    <location>
        <begin position="33"/>
        <end position="111"/>
    </location>
</feature>
<evidence type="ECO:0000259" key="4">
    <source>
        <dbReference type="PROSITE" id="PS50102"/>
    </source>
</evidence>
<dbReference type="PANTHER" id="PTHR23236:SF51">
    <property type="entry name" value="NUCLEOLAR PROTEIN 6"/>
    <property type="match status" value="1"/>
</dbReference>
<keyword evidence="5" id="KW-1185">Reference proteome</keyword>
<feature type="region of interest" description="Disordered" evidence="3">
    <location>
        <begin position="111"/>
        <end position="143"/>
    </location>
</feature>
<dbReference type="Pfam" id="PF00076">
    <property type="entry name" value="RRM_1"/>
    <property type="match status" value="1"/>
</dbReference>
<dbReference type="SMART" id="SM00360">
    <property type="entry name" value="RRM"/>
    <property type="match status" value="1"/>
</dbReference>
<dbReference type="GeneID" id="102800832"/>
<gene>
    <name evidence="6" type="primary">LOC102800832</name>
</gene>
<dbReference type="RefSeq" id="XP_006824019.1">
    <property type="nucleotide sequence ID" value="XM_006823956.1"/>
</dbReference>
<dbReference type="InterPro" id="IPR000504">
    <property type="entry name" value="RRM_dom"/>
</dbReference>
<protein>
    <submittedName>
        <fullName evidence="6">Uncharacterized RNA-binding protein C365.04c-like isoform X2</fullName>
    </submittedName>
</protein>
<dbReference type="Gene3D" id="3.30.70.330">
    <property type="match status" value="1"/>
</dbReference>
<dbReference type="InterPro" id="IPR035979">
    <property type="entry name" value="RBD_domain_sf"/>
</dbReference>
<evidence type="ECO:0000313" key="5">
    <source>
        <dbReference type="Proteomes" id="UP000694865"/>
    </source>
</evidence>
<dbReference type="PANTHER" id="PTHR23236">
    <property type="entry name" value="EUKARYOTIC TRANSLATION INITIATION FACTOR 4B/4H"/>
    <property type="match status" value="1"/>
</dbReference>
<reference evidence="6" key="1">
    <citation type="submission" date="2025-08" db="UniProtKB">
        <authorList>
            <consortium name="RefSeq"/>
        </authorList>
    </citation>
    <scope>IDENTIFICATION</scope>
    <source>
        <tissue evidence="6">Testes</tissue>
    </source>
</reference>
<proteinExistence type="predicted"/>
<dbReference type="SUPFAM" id="SSF54928">
    <property type="entry name" value="RNA-binding domain, RBD"/>
    <property type="match status" value="1"/>
</dbReference>
<dbReference type="CDD" id="cd12400">
    <property type="entry name" value="RRM_Nop6"/>
    <property type="match status" value="1"/>
</dbReference>
<dbReference type="InterPro" id="IPR034228">
    <property type="entry name" value="Nop6_RRM"/>
</dbReference>
<keyword evidence="1 2" id="KW-0694">RNA-binding</keyword>
<organism evidence="5 6">
    <name type="scientific">Saccoglossus kowalevskii</name>
    <name type="common">Acorn worm</name>
    <dbReference type="NCBI Taxonomy" id="10224"/>
    <lineage>
        <taxon>Eukaryota</taxon>
        <taxon>Metazoa</taxon>
        <taxon>Hemichordata</taxon>
        <taxon>Enteropneusta</taxon>
        <taxon>Harrimaniidae</taxon>
        <taxon>Saccoglossus</taxon>
    </lineage>
</organism>
<evidence type="ECO:0000313" key="6">
    <source>
        <dbReference type="RefSeq" id="XP_006824019.1"/>
    </source>
</evidence>
<evidence type="ECO:0000256" key="2">
    <source>
        <dbReference type="PROSITE-ProRule" id="PRU00176"/>
    </source>
</evidence>
<dbReference type="PROSITE" id="PS50102">
    <property type="entry name" value="RRM"/>
    <property type="match status" value="1"/>
</dbReference>
<dbReference type="InterPro" id="IPR012677">
    <property type="entry name" value="Nucleotide-bd_a/b_plait_sf"/>
</dbReference>
<evidence type="ECO:0000256" key="1">
    <source>
        <dbReference type="ARBA" id="ARBA00022884"/>
    </source>
</evidence>
<accession>A0ABM0MVH8</accession>
<name>A0ABM0MVH8_SACKO</name>
<feature type="compositionally biased region" description="Basic and acidic residues" evidence="3">
    <location>
        <begin position="114"/>
        <end position="128"/>
    </location>
</feature>
<dbReference type="Proteomes" id="UP000694865">
    <property type="component" value="Unplaced"/>
</dbReference>
<sequence length="143" mass="16355">MDNTSSTSSDESDVKTSTVTIIKGKKKKKSKPNVLFIGNLPYNTTKEEIMEHFKKAGGSVTDVRLITDKNTGQSRGFGYVDFDNFESVRKGLKLHHSRIFGRKINVEMTVPGRGRSENRKGLIREKNKQWKRKLNKKKRPSKK</sequence>
<feature type="compositionally biased region" description="Basic residues" evidence="3">
    <location>
        <begin position="129"/>
        <end position="143"/>
    </location>
</feature>